<gene>
    <name evidence="1" type="ORF">ERS852490_02805</name>
</gene>
<accession>A0A174YVH5</accession>
<protein>
    <recommendedName>
        <fullName evidence="3">DUF3139 domain-containing protein</fullName>
    </recommendedName>
</protein>
<dbReference type="AlphaFoldDB" id="A0A174YVH5"/>
<dbReference type="Proteomes" id="UP000095621">
    <property type="component" value="Unassembled WGS sequence"/>
</dbReference>
<dbReference type="EMBL" id="CZBU01000007">
    <property type="protein sequence ID" value="CUQ79144.1"/>
    <property type="molecule type" value="Genomic_DNA"/>
</dbReference>
<dbReference type="RefSeq" id="WP_055216572.1">
    <property type="nucleotide sequence ID" value="NZ_CZBU01000007.1"/>
</dbReference>
<name>A0A174YVH5_9FIRM</name>
<evidence type="ECO:0008006" key="3">
    <source>
        <dbReference type="Google" id="ProtNLM"/>
    </source>
</evidence>
<evidence type="ECO:0000313" key="2">
    <source>
        <dbReference type="Proteomes" id="UP000095621"/>
    </source>
</evidence>
<evidence type="ECO:0000313" key="1">
    <source>
        <dbReference type="EMBL" id="CUQ79144.1"/>
    </source>
</evidence>
<organism evidence="1 2">
    <name type="scientific">Lachnospira eligens</name>
    <dbReference type="NCBI Taxonomy" id="39485"/>
    <lineage>
        <taxon>Bacteria</taxon>
        <taxon>Bacillati</taxon>
        <taxon>Bacillota</taxon>
        <taxon>Clostridia</taxon>
        <taxon>Lachnospirales</taxon>
        <taxon>Lachnospiraceae</taxon>
        <taxon>Lachnospira</taxon>
    </lineage>
</organism>
<proteinExistence type="predicted"/>
<reference evidence="1 2" key="1">
    <citation type="submission" date="2015-09" db="EMBL/GenBank/DDBJ databases">
        <authorList>
            <consortium name="Pathogen Informatics"/>
        </authorList>
    </citation>
    <scope>NUCLEOTIDE SEQUENCE [LARGE SCALE GENOMIC DNA]</scope>
    <source>
        <strain evidence="1 2">2789STDY5834875</strain>
    </source>
</reference>
<sequence length="102" mass="12157">MKIVFSVLILLALDLLIFYITHNVTKTYVKEQRIISDNLETLITSVETTKLGSYCVAVKDGDKTYFEEYYIYHDEKYNRDVIVPDSLKREFDNDLQRYEKIF</sequence>